<dbReference type="EMBL" id="CABIKO010001058">
    <property type="protein sequence ID" value="VVA40726.1"/>
    <property type="molecule type" value="Genomic_DNA"/>
</dbReference>
<dbReference type="Gramene" id="VVA40726">
    <property type="protein sequence ID" value="VVA40726"/>
    <property type="gene ID" value="Prudul26B009570"/>
</dbReference>
<accession>A0A5E4GM49</accession>
<evidence type="ECO:0000313" key="1">
    <source>
        <dbReference type="EMBL" id="VVA40726.1"/>
    </source>
</evidence>
<dbReference type="Proteomes" id="UP000327085">
    <property type="component" value="Unassembled WGS sequence"/>
</dbReference>
<proteinExistence type="predicted"/>
<reference evidence="2" key="1">
    <citation type="journal article" date="2020" name="Plant J.">
        <title>Transposons played a major role in the diversification between the closely related almond and peach genomes: results from the almond genome sequence.</title>
        <authorList>
            <person name="Alioto T."/>
            <person name="Alexiou K.G."/>
            <person name="Bardil A."/>
            <person name="Barteri F."/>
            <person name="Castanera R."/>
            <person name="Cruz F."/>
            <person name="Dhingra A."/>
            <person name="Duval H."/>
            <person name="Fernandez I Marti A."/>
            <person name="Frias L."/>
            <person name="Galan B."/>
            <person name="Garcia J.L."/>
            <person name="Howad W."/>
            <person name="Gomez-Garrido J."/>
            <person name="Gut M."/>
            <person name="Julca I."/>
            <person name="Morata J."/>
            <person name="Puigdomenech P."/>
            <person name="Ribeca P."/>
            <person name="Rubio Cabetas M.J."/>
            <person name="Vlasova A."/>
            <person name="Wirthensohn M."/>
            <person name="Garcia-Mas J."/>
            <person name="Gabaldon T."/>
            <person name="Casacuberta J.M."/>
            <person name="Arus P."/>
        </authorList>
    </citation>
    <scope>NUCLEOTIDE SEQUENCE [LARGE SCALE GENOMIC DNA]</scope>
    <source>
        <strain evidence="2">cv. Texas</strain>
    </source>
</reference>
<feature type="non-terminal residue" evidence="1">
    <location>
        <position position="60"/>
    </location>
</feature>
<organism evidence="1 2">
    <name type="scientific">Prunus dulcis</name>
    <name type="common">Almond</name>
    <name type="synonym">Amygdalus dulcis</name>
    <dbReference type="NCBI Taxonomy" id="3755"/>
    <lineage>
        <taxon>Eukaryota</taxon>
        <taxon>Viridiplantae</taxon>
        <taxon>Streptophyta</taxon>
        <taxon>Embryophyta</taxon>
        <taxon>Tracheophyta</taxon>
        <taxon>Spermatophyta</taxon>
        <taxon>Magnoliopsida</taxon>
        <taxon>eudicotyledons</taxon>
        <taxon>Gunneridae</taxon>
        <taxon>Pentapetalae</taxon>
        <taxon>rosids</taxon>
        <taxon>fabids</taxon>
        <taxon>Rosales</taxon>
        <taxon>Rosaceae</taxon>
        <taxon>Amygdaloideae</taxon>
        <taxon>Amygdaleae</taxon>
        <taxon>Prunus</taxon>
    </lineage>
</organism>
<name>A0A5E4GM49_PRUDU</name>
<dbReference type="OMA" id="IWEDASH"/>
<protein>
    <submittedName>
        <fullName evidence="1">PREDICTED: UBN2_3 domain-containing</fullName>
    </submittedName>
</protein>
<sequence length="60" mass="6871">MENAIMKGWLIGAMEPGVMNLFIHPPTAKNIWEDASHTYYEGADRSIIYNLSRKAMETKQ</sequence>
<dbReference type="InParanoid" id="A0A5E4GM49"/>
<evidence type="ECO:0000313" key="2">
    <source>
        <dbReference type="Proteomes" id="UP000327085"/>
    </source>
</evidence>
<dbReference type="AlphaFoldDB" id="A0A5E4GM49"/>
<gene>
    <name evidence="1" type="ORF">ALMOND_2B009570</name>
</gene>